<dbReference type="Proteomes" id="UP001470230">
    <property type="component" value="Unassembled WGS sequence"/>
</dbReference>
<protein>
    <submittedName>
        <fullName evidence="1">Uncharacterized protein</fullName>
    </submittedName>
</protein>
<dbReference type="EMBL" id="JAPFFF010000031">
    <property type="protein sequence ID" value="KAK8845127.1"/>
    <property type="molecule type" value="Genomic_DNA"/>
</dbReference>
<accession>A0ABR2HEQ6</accession>
<name>A0ABR2HEQ6_9EUKA</name>
<comment type="caution">
    <text evidence="1">The sequence shown here is derived from an EMBL/GenBank/DDBJ whole genome shotgun (WGS) entry which is preliminary data.</text>
</comment>
<keyword evidence="2" id="KW-1185">Reference proteome</keyword>
<organism evidence="1 2">
    <name type="scientific">Tritrichomonas musculus</name>
    <dbReference type="NCBI Taxonomy" id="1915356"/>
    <lineage>
        <taxon>Eukaryota</taxon>
        <taxon>Metamonada</taxon>
        <taxon>Parabasalia</taxon>
        <taxon>Tritrichomonadida</taxon>
        <taxon>Tritrichomonadidae</taxon>
        <taxon>Tritrichomonas</taxon>
    </lineage>
</organism>
<sequence>MNINEDQIRKELNLILYGDFYPIPSDFPSLADIDQDIYKTLITKDEYKIKSKVDKRVLESFIDNWVNGAIPQFMTYNIFQFERLSSKFDRMQNMIQIYKNNVPVSKNNVLFTKINNLKLYI</sequence>
<proteinExistence type="predicted"/>
<evidence type="ECO:0000313" key="1">
    <source>
        <dbReference type="EMBL" id="KAK8845127.1"/>
    </source>
</evidence>
<evidence type="ECO:0000313" key="2">
    <source>
        <dbReference type="Proteomes" id="UP001470230"/>
    </source>
</evidence>
<gene>
    <name evidence="1" type="ORF">M9Y10_021308</name>
</gene>
<reference evidence="1 2" key="1">
    <citation type="submission" date="2024-04" db="EMBL/GenBank/DDBJ databases">
        <title>Tritrichomonas musculus Genome.</title>
        <authorList>
            <person name="Alves-Ferreira E."/>
            <person name="Grigg M."/>
            <person name="Lorenzi H."/>
            <person name="Galac M."/>
        </authorList>
    </citation>
    <scope>NUCLEOTIDE SEQUENCE [LARGE SCALE GENOMIC DNA]</scope>
    <source>
        <strain evidence="1 2">EAF2021</strain>
    </source>
</reference>